<comment type="caution">
    <text evidence="1">The sequence shown here is derived from an EMBL/GenBank/DDBJ whole genome shotgun (WGS) entry which is preliminary data.</text>
</comment>
<sequence length="78" mass="8692">MNASRDVFRPTLCLPPVTKSTKMTSLKLRKATQSGSVACHLNIVFSNTSSFPIPVPGYVCQHVTTFKVLAVEKRRRSR</sequence>
<dbReference type="EMBL" id="AZBU02000001">
    <property type="protein sequence ID" value="TMS33755.1"/>
    <property type="molecule type" value="Genomic_DNA"/>
</dbReference>
<reference evidence="1 2" key="2">
    <citation type="journal article" date="2019" name="G3 (Bethesda)">
        <title>Hybrid Assembly of the Genome of the Entomopathogenic Nematode Steinernema carpocapsae Identifies the X-Chromosome.</title>
        <authorList>
            <person name="Serra L."/>
            <person name="Macchietto M."/>
            <person name="Macias-Munoz A."/>
            <person name="McGill C.J."/>
            <person name="Rodriguez I.M."/>
            <person name="Rodriguez B."/>
            <person name="Murad R."/>
            <person name="Mortazavi A."/>
        </authorList>
    </citation>
    <scope>NUCLEOTIDE SEQUENCE [LARGE SCALE GENOMIC DNA]</scope>
    <source>
        <strain evidence="1 2">ALL</strain>
    </source>
</reference>
<dbReference type="AlphaFoldDB" id="A0A4U8UNB9"/>
<dbReference type="Proteomes" id="UP000298663">
    <property type="component" value="Chromosome X"/>
</dbReference>
<reference evidence="1 2" key="1">
    <citation type="journal article" date="2015" name="Genome Biol.">
        <title>Comparative genomics of Steinernema reveals deeply conserved gene regulatory networks.</title>
        <authorList>
            <person name="Dillman A.R."/>
            <person name="Macchietto M."/>
            <person name="Porter C.F."/>
            <person name="Rogers A."/>
            <person name="Williams B."/>
            <person name="Antoshechkin I."/>
            <person name="Lee M.M."/>
            <person name="Goodwin Z."/>
            <person name="Lu X."/>
            <person name="Lewis E.E."/>
            <person name="Goodrich-Blair H."/>
            <person name="Stock S.P."/>
            <person name="Adams B.J."/>
            <person name="Sternberg P.W."/>
            <person name="Mortazavi A."/>
        </authorList>
    </citation>
    <scope>NUCLEOTIDE SEQUENCE [LARGE SCALE GENOMIC DNA]</scope>
    <source>
        <strain evidence="1 2">ALL</strain>
    </source>
</reference>
<name>A0A4U8UNB9_STECR</name>
<protein>
    <submittedName>
        <fullName evidence="1">Uncharacterized protein</fullName>
    </submittedName>
</protein>
<keyword evidence="2" id="KW-1185">Reference proteome</keyword>
<accession>A0A4U8UNB9</accession>
<gene>
    <name evidence="1" type="ORF">L596_001454</name>
</gene>
<organism evidence="1 2">
    <name type="scientific">Steinernema carpocapsae</name>
    <name type="common">Entomopathogenic nematode</name>
    <dbReference type="NCBI Taxonomy" id="34508"/>
    <lineage>
        <taxon>Eukaryota</taxon>
        <taxon>Metazoa</taxon>
        <taxon>Ecdysozoa</taxon>
        <taxon>Nematoda</taxon>
        <taxon>Chromadorea</taxon>
        <taxon>Rhabditida</taxon>
        <taxon>Tylenchina</taxon>
        <taxon>Panagrolaimomorpha</taxon>
        <taxon>Strongyloidoidea</taxon>
        <taxon>Steinernematidae</taxon>
        <taxon>Steinernema</taxon>
    </lineage>
</organism>
<evidence type="ECO:0000313" key="2">
    <source>
        <dbReference type="Proteomes" id="UP000298663"/>
    </source>
</evidence>
<proteinExistence type="predicted"/>
<dbReference type="EMBL" id="CM016762">
    <property type="protein sequence ID" value="TMS33755.1"/>
    <property type="molecule type" value="Genomic_DNA"/>
</dbReference>
<evidence type="ECO:0000313" key="1">
    <source>
        <dbReference type="EMBL" id="TMS33755.1"/>
    </source>
</evidence>